<evidence type="ECO:0000313" key="15">
    <source>
        <dbReference type="EMBL" id="JAG37628.1"/>
    </source>
</evidence>
<comment type="subcellular location">
    <subcellularLocation>
        <location evidence="1">Nucleus</location>
    </subcellularLocation>
</comment>
<evidence type="ECO:0000256" key="2">
    <source>
        <dbReference type="ARBA" id="ARBA00022843"/>
    </source>
</evidence>
<keyword evidence="6" id="KW-0539">Nucleus</keyword>
<feature type="compositionally biased region" description="Polar residues" evidence="8">
    <location>
        <begin position="343"/>
        <end position="353"/>
    </location>
</feature>
<dbReference type="EMBL" id="GDHC01000950">
    <property type="protein sequence ID" value="JAQ17679.1"/>
    <property type="molecule type" value="Transcribed_RNA"/>
</dbReference>
<sequence>MVSTRSIKFKFSEGEKVLCYEPDPQKTKVLYNSKVLEVTVRKDATGKKVAHFLIHFQGWNSTWDRFVTEDYILKDTEENRKLQRELAEKAQLTAGCGNLYRKDRKKPVAKSLHSPLARDLPTITVDSTCSTVPSPASGSAGAKVAGVKRRHSITEEAANVNNQGSEDHSDNEGGSVPRNLPVRSSQFNVSSTLRNWLDQDYDRIKSHNKLLRLPADPPAIEVLQKWMIDYSLSQIRLMCHRRGHLRPSAGKKGSNVTVDSITRSANLCREVADSLRVFMEFGLSRMFLYEEEKEQYSHVIRSRETPLRNESPIDLDDDFNHDEKPTDCDDGNEGEARRKTLRSHSGGSCNSQEIDTKPDLATLLTNDCLNDGGETLALRPMSLKENEALKKILSRKLVQDSYRAQKHPSTVYGAVHISRVLVKMPDVLSNAEYGEPKLSLLVEYLNNFMKYLEEHPEWFGDNHYIEKPPSSLTS</sequence>
<dbReference type="InterPro" id="IPR000953">
    <property type="entry name" value="Chromo/chromo_shadow_dom"/>
</dbReference>
<feature type="region of interest" description="Disordered" evidence="8">
    <location>
        <begin position="131"/>
        <end position="150"/>
    </location>
</feature>
<dbReference type="PANTHER" id="PTHR10880:SF15">
    <property type="entry name" value="MSL COMPLEX SUBUNIT 3"/>
    <property type="match status" value="1"/>
</dbReference>
<dbReference type="Gene3D" id="1.10.274.30">
    <property type="entry name" value="MRG domain"/>
    <property type="match status" value="1"/>
</dbReference>
<evidence type="ECO:0000313" key="10">
    <source>
        <dbReference type="EMBL" id="JAG11809.1"/>
    </source>
</evidence>
<dbReference type="InterPro" id="IPR026541">
    <property type="entry name" value="MRG_dom"/>
</dbReference>
<dbReference type="InterPro" id="IPR053820">
    <property type="entry name" value="MSL3_chromo-like"/>
</dbReference>
<feature type="region of interest" description="Disordered" evidence="8">
    <location>
        <begin position="298"/>
        <end position="354"/>
    </location>
</feature>
<dbReference type="GO" id="GO:0072487">
    <property type="term" value="C:MSL complex"/>
    <property type="evidence" value="ECO:0007669"/>
    <property type="project" value="TreeGrafter"/>
</dbReference>
<evidence type="ECO:0000313" key="16">
    <source>
        <dbReference type="EMBL" id="JAG37634.1"/>
    </source>
</evidence>
<dbReference type="PANTHER" id="PTHR10880">
    <property type="entry name" value="MORTALITY FACTOR 4-LIKE PROTEIN"/>
    <property type="match status" value="1"/>
</dbReference>
<name>A0A0A9ZFV5_LYGHE</name>
<evidence type="ECO:0000313" key="19">
    <source>
        <dbReference type="EMBL" id="JAG42898.1"/>
    </source>
</evidence>
<evidence type="ECO:0000313" key="20">
    <source>
        <dbReference type="EMBL" id="JAQ17679.1"/>
    </source>
</evidence>
<dbReference type="EMBL" id="GBHO01031792">
    <property type="protein sequence ID" value="JAG11812.1"/>
    <property type="molecule type" value="Transcribed_RNA"/>
</dbReference>
<dbReference type="EMBL" id="GBHO01000706">
    <property type="protein sequence ID" value="JAG42898.1"/>
    <property type="molecule type" value="Transcribed_RNA"/>
</dbReference>
<evidence type="ECO:0000256" key="8">
    <source>
        <dbReference type="SAM" id="MobiDB-lite"/>
    </source>
</evidence>
<feature type="region of interest" description="Disordered" evidence="8">
    <location>
        <begin position="157"/>
        <end position="183"/>
    </location>
</feature>
<dbReference type="EMBL" id="GBHO01030246">
    <property type="protein sequence ID" value="JAG13358.1"/>
    <property type="molecule type" value="Transcribed_RNA"/>
</dbReference>
<dbReference type="EMBL" id="GBHO01005970">
    <property type="protein sequence ID" value="JAG37634.1"/>
    <property type="molecule type" value="Transcribed_RNA"/>
</dbReference>
<dbReference type="Pfam" id="PF22732">
    <property type="entry name" value="MSL3_chromo-like"/>
    <property type="match status" value="1"/>
</dbReference>
<organism evidence="17">
    <name type="scientific">Lygus hesperus</name>
    <name type="common">Western plant bug</name>
    <dbReference type="NCBI Taxonomy" id="30085"/>
    <lineage>
        <taxon>Eukaryota</taxon>
        <taxon>Metazoa</taxon>
        <taxon>Ecdysozoa</taxon>
        <taxon>Arthropoda</taxon>
        <taxon>Hexapoda</taxon>
        <taxon>Insecta</taxon>
        <taxon>Pterygota</taxon>
        <taxon>Neoptera</taxon>
        <taxon>Paraneoptera</taxon>
        <taxon>Hemiptera</taxon>
        <taxon>Heteroptera</taxon>
        <taxon>Panheteroptera</taxon>
        <taxon>Cimicomorpha</taxon>
        <taxon>Miridae</taxon>
        <taxon>Mirini</taxon>
        <taxon>Lygus</taxon>
    </lineage>
</organism>
<dbReference type="InterPro" id="IPR008676">
    <property type="entry name" value="MRG"/>
</dbReference>
<reference evidence="20" key="3">
    <citation type="journal article" date="2016" name="Gigascience">
        <title>De novo construction of an expanded transcriptome assembly for the western tarnished plant bug, Lygus hesperus.</title>
        <authorList>
            <person name="Tassone E.E."/>
            <person name="Geib S.M."/>
            <person name="Hall B."/>
            <person name="Fabrick J.A."/>
            <person name="Brent C.S."/>
            <person name="Hull J.J."/>
        </authorList>
    </citation>
    <scope>NUCLEOTIDE SEQUENCE</scope>
</reference>
<dbReference type="EMBL" id="GBHO01031795">
    <property type="protein sequence ID" value="JAG11809.1"/>
    <property type="molecule type" value="Transcribed_RNA"/>
</dbReference>
<dbReference type="EMBL" id="GBHO01000707">
    <property type="protein sequence ID" value="JAG42897.1"/>
    <property type="molecule type" value="Transcribed_RNA"/>
</dbReference>
<gene>
    <name evidence="20" type="primary">MSL3_0</name>
    <name evidence="10" type="ORF">CM83_61718</name>
    <name evidence="11" type="ORF">CM83_61724</name>
    <name evidence="16" type="ORF">CM83_61729</name>
    <name evidence="15" type="ORF">CM83_61733</name>
    <name evidence="12" type="ORF">CM83_61742</name>
    <name evidence="17" type="ORF">CM83_61745</name>
    <name evidence="18" type="ORF">CM83_61747</name>
    <name evidence="19" type="ORF">CM83_61749</name>
    <name evidence="14" type="ORF">CM83_61754</name>
    <name evidence="13" type="ORF">CM83_61755</name>
    <name evidence="20" type="ORF">g.59748</name>
</gene>
<keyword evidence="5" id="KW-0804">Transcription</keyword>
<keyword evidence="3" id="KW-0156">Chromatin regulator</keyword>
<dbReference type="EMBL" id="GBHO01000708">
    <property type="protein sequence ID" value="JAG42896.1"/>
    <property type="molecule type" value="Transcribed_RNA"/>
</dbReference>
<dbReference type="FunFam" id="2.30.30.140:FF:000042">
    <property type="entry name" value="male-specific lethal 3 homolog"/>
    <property type="match status" value="1"/>
</dbReference>
<evidence type="ECO:0000256" key="4">
    <source>
        <dbReference type="ARBA" id="ARBA00023015"/>
    </source>
</evidence>
<accession>A0A0A9ZFV5</accession>
<proteinExistence type="predicted"/>
<keyword evidence="4" id="KW-0805">Transcription regulation</keyword>
<evidence type="ECO:0000313" key="11">
    <source>
        <dbReference type="EMBL" id="JAG11812.1"/>
    </source>
</evidence>
<evidence type="ECO:0000259" key="9">
    <source>
        <dbReference type="SMART" id="SM00298"/>
    </source>
</evidence>
<evidence type="ECO:0000256" key="5">
    <source>
        <dbReference type="ARBA" id="ARBA00023163"/>
    </source>
</evidence>
<dbReference type="SMART" id="SM00298">
    <property type="entry name" value="CHROMO"/>
    <property type="match status" value="1"/>
</dbReference>
<evidence type="ECO:0000256" key="3">
    <source>
        <dbReference type="ARBA" id="ARBA00022853"/>
    </source>
</evidence>
<dbReference type="Gene3D" id="2.30.30.140">
    <property type="match status" value="1"/>
</dbReference>
<protein>
    <recommendedName>
        <fullName evidence="7">Protein male-specific lethal-3</fullName>
    </recommendedName>
</protein>
<dbReference type="InterPro" id="IPR038217">
    <property type="entry name" value="MRG_C_sf"/>
</dbReference>
<evidence type="ECO:0000313" key="12">
    <source>
        <dbReference type="EMBL" id="JAG13358.1"/>
    </source>
</evidence>
<reference evidence="17" key="2">
    <citation type="submission" date="2014-07" db="EMBL/GenBank/DDBJ databases">
        <authorList>
            <person name="Hull J."/>
        </authorList>
    </citation>
    <scope>NUCLEOTIDE SEQUENCE</scope>
</reference>
<dbReference type="PROSITE" id="PS51640">
    <property type="entry name" value="MRG"/>
    <property type="match status" value="1"/>
</dbReference>
<dbReference type="GO" id="GO:0006355">
    <property type="term" value="P:regulation of DNA-templated transcription"/>
    <property type="evidence" value="ECO:0007669"/>
    <property type="project" value="InterPro"/>
</dbReference>
<evidence type="ECO:0000313" key="17">
    <source>
        <dbReference type="EMBL" id="JAG42896.1"/>
    </source>
</evidence>
<reference evidence="17" key="1">
    <citation type="journal article" date="2014" name="PLoS ONE">
        <title>Transcriptome-Based Identification of ABC Transporters in the Western Tarnished Plant Bug Lygus hesperus.</title>
        <authorList>
            <person name="Hull J.J."/>
            <person name="Chaney K."/>
            <person name="Geib S.M."/>
            <person name="Fabrick J.A."/>
            <person name="Brent C.S."/>
            <person name="Walsh D."/>
            <person name="Lavine L.C."/>
        </authorList>
    </citation>
    <scope>NUCLEOTIDE SEQUENCE</scope>
</reference>
<dbReference type="GO" id="GO:0005634">
    <property type="term" value="C:nucleus"/>
    <property type="evidence" value="ECO:0007669"/>
    <property type="project" value="UniProtKB-SubCell"/>
</dbReference>
<evidence type="ECO:0000256" key="6">
    <source>
        <dbReference type="ARBA" id="ARBA00023242"/>
    </source>
</evidence>
<evidence type="ECO:0000313" key="14">
    <source>
        <dbReference type="EMBL" id="JAG26032.1"/>
    </source>
</evidence>
<feature type="compositionally biased region" description="Basic and acidic residues" evidence="8">
    <location>
        <begin position="298"/>
        <end position="307"/>
    </location>
</feature>
<feature type="domain" description="Chromo" evidence="9">
    <location>
        <begin position="10"/>
        <end position="90"/>
    </location>
</feature>
<dbReference type="AlphaFoldDB" id="A0A0A9ZFV5"/>
<dbReference type="GO" id="GO:0006325">
    <property type="term" value="P:chromatin organization"/>
    <property type="evidence" value="ECO:0007669"/>
    <property type="project" value="UniProtKB-KW"/>
</dbReference>
<evidence type="ECO:0000256" key="7">
    <source>
        <dbReference type="ARBA" id="ARBA00069454"/>
    </source>
</evidence>
<dbReference type="Pfam" id="PF05712">
    <property type="entry name" value="MRG"/>
    <property type="match status" value="1"/>
</dbReference>
<evidence type="ECO:0000256" key="1">
    <source>
        <dbReference type="ARBA" id="ARBA00004123"/>
    </source>
</evidence>
<feature type="compositionally biased region" description="Low complexity" evidence="8">
    <location>
        <begin position="132"/>
        <end position="145"/>
    </location>
</feature>
<dbReference type="GO" id="GO:0035267">
    <property type="term" value="C:NuA4 histone acetyltransferase complex"/>
    <property type="evidence" value="ECO:0007669"/>
    <property type="project" value="TreeGrafter"/>
</dbReference>
<dbReference type="EMBL" id="GBHO01017572">
    <property type="protein sequence ID" value="JAG26032.1"/>
    <property type="molecule type" value="Transcribed_RNA"/>
</dbReference>
<dbReference type="SUPFAM" id="SSF54160">
    <property type="entry name" value="Chromo domain-like"/>
    <property type="match status" value="1"/>
</dbReference>
<evidence type="ECO:0000313" key="18">
    <source>
        <dbReference type="EMBL" id="JAG42897.1"/>
    </source>
</evidence>
<dbReference type="EMBL" id="GBHO01005976">
    <property type="protein sequence ID" value="JAG37628.1"/>
    <property type="molecule type" value="Transcribed_RNA"/>
</dbReference>
<dbReference type="InterPro" id="IPR016197">
    <property type="entry name" value="Chromo-like_dom_sf"/>
</dbReference>
<keyword evidence="2" id="KW-0832">Ubl conjugation</keyword>
<evidence type="ECO:0000313" key="13">
    <source>
        <dbReference type="EMBL" id="JAG26031.1"/>
    </source>
</evidence>
<dbReference type="EMBL" id="GBHO01017573">
    <property type="protein sequence ID" value="JAG26031.1"/>
    <property type="molecule type" value="Transcribed_RNA"/>
</dbReference>